<gene>
    <name evidence="1" type="ORF">THAPSDRAFT_9598</name>
</gene>
<dbReference type="KEGG" id="tps:THAPSDRAFT_9598"/>
<reference evidence="1 2" key="1">
    <citation type="journal article" date="2004" name="Science">
        <title>The genome of the diatom Thalassiosira pseudonana: ecology, evolution, and metabolism.</title>
        <authorList>
            <person name="Armbrust E.V."/>
            <person name="Berges J.A."/>
            <person name="Bowler C."/>
            <person name="Green B.R."/>
            <person name="Martinez D."/>
            <person name="Putnam N.H."/>
            <person name="Zhou S."/>
            <person name="Allen A.E."/>
            <person name="Apt K.E."/>
            <person name="Bechner M."/>
            <person name="Brzezinski M.A."/>
            <person name="Chaal B.K."/>
            <person name="Chiovitti A."/>
            <person name="Davis A.K."/>
            <person name="Demarest M.S."/>
            <person name="Detter J.C."/>
            <person name="Glavina T."/>
            <person name="Goodstein D."/>
            <person name="Hadi M.Z."/>
            <person name="Hellsten U."/>
            <person name="Hildebrand M."/>
            <person name="Jenkins B.D."/>
            <person name="Jurka J."/>
            <person name="Kapitonov V.V."/>
            <person name="Kroger N."/>
            <person name="Lau W.W."/>
            <person name="Lane T.W."/>
            <person name="Larimer F.W."/>
            <person name="Lippmeier J.C."/>
            <person name="Lucas S."/>
            <person name="Medina M."/>
            <person name="Montsant A."/>
            <person name="Obornik M."/>
            <person name="Parker M.S."/>
            <person name="Palenik B."/>
            <person name="Pazour G.J."/>
            <person name="Richardson P.M."/>
            <person name="Rynearson T.A."/>
            <person name="Saito M.A."/>
            <person name="Schwartz D.C."/>
            <person name="Thamatrakoln K."/>
            <person name="Valentin K."/>
            <person name="Vardi A."/>
            <person name="Wilkerson F.P."/>
            <person name="Rokhsar D.S."/>
        </authorList>
    </citation>
    <scope>NUCLEOTIDE SEQUENCE [LARGE SCALE GENOMIC DNA]</scope>
    <source>
        <strain evidence="1 2">CCMP1335</strain>
    </source>
</reference>
<dbReference type="HOGENOM" id="CLU_985045_0_0_1"/>
<organism evidence="1 2">
    <name type="scientific">Thalassiosira pseudonana</name>
    <name type="common">Marine diatom</name>
    <name type="synonym">Cyclotella nana</name>
    <dbReference type="NCBI Taxonomy" id="35128"/>
    <lineage>
        <taxon>Eukaryota</taxon>
        <taxon>Sar</taxon>
        <taxon>Stramenopiles</taxon>
        <taxon>Ochrophyta</taxon>
        <taxon>Bacillariophyta</taxon>
        <taxon>Coscinodiscophyceae</taxon>
        <taxon>Thalassiosirophycidae</taxon>
        <taxon>Thalassiosirales</taxon>
        <taxon>Thalassiosiraceae</taxon>
        <taxon>Thalassiosira</taxon>
    </lineage>
</organism>
<dbReference type="GO" id="GO:0008276">
    <property type="term" value="F:protein methyltransferase activity"/>
    <property type="evidence" value="ECO:0000318"/>
    <property type="project" value="GO_Central"/>
</dbReference>
<dbReference type="EMBL" id="CM000648">
    <property type="protein sequence ID" value="EED89183.1"/>
    <property type="molecule type" value="Genomic_DNA"/>
</dbReference>
<dbReference type="Pfam" id="PF10294">
    <property type="entry name" value="Methyltransf_16"/>
    <property type="match status" value="1"/>
</dbReference>
<dbReference type="InterPro" id="IPR019410">
    <property type="entry name" value="Methyltransf_16"/>
</dbReference>
<dbReference type="RefSeq" id="XP_002293447.1">
    <property type="nucleotide sequence ID" value="XM_002293411.1"/>
</dbReference>
<dbReference type="GeneID" id="7450513"/>
<dbReference type="AlphaFoldDB" id="B8CBS7"/>
<dbReference type="PANTHER" id="PTHR14614">
    <property type="entry name" value="HEPATOCELLULAR CARCINOMA-ASSOCIATED ANTIGEN"/>
    <property type="match status" value="1"/>
</dbReference>
<dbReference type="PANTHER" id="PTHR14614:SF123">
    <property type="entry name" value="OS04G0645500 PROTEIN"/>
    <property type="match status" value="1"/>
</dbReference>
<protein>
    <submittedName>
        <fullName evidence="1">Uncharacterized protein</fullName>
    </submittedName>
</protein>
<keyword evidence="2" id="KW-1185">Reference proteome</keyword>
<sequence length="338" mass="37429">MNDDDSSSDWDDEKSIDSCEAFVSFQSIRNAGLEEAICVSWPGVYEADNDVDDVISDGYDVVIKAAKKSDDADNNADSSNEQSAKKLRKIILSTLLEEDDIAPLFDGSRWAGTRLWGAAVRGIQYVAGVLDVKPDFVTILSNNVSGSYENEEGETKSCRPSMIELGCGLGVPGMIYHLLGGTVVLTDQADILSQMEKNVLNNFPKTALSATATNEVRVELEKMGPTVQAYPLSWSHEDVLKLLEQTNRSSTGFDIILNCDCVFEPLYGKSWHLLNETINTLLKVNPKSVVVTSVERRQDDGIDDFLEEMRGLENVGSVRQVWKEEQRNIEIYVSRGNL</sequence>
<dbReference type="eggNOG" id="KOG2793">
    <property type="taxonomic scope" value="Eukaryota"/>
</dbReference>
<proteinExistence type="predicted"/>
<dbReference type="PaxDb" id="35128-Thaps9598"/>
<evidence type="ECO:0000313" key="2">
    <source>
        <dbReference type="Proteomes" id="UP000001449"/>
    </source>
</evidence>
<evidence type="ECO:0000313" key="1">
    <source>
        <dbReference type="EMBL" id="EED89183.1"/>
    </source>
</evidence>
<dbReference type="InParanoid" id="B8CBS7"/>
<dbReference type="Proteomes" id="UP000001449">
    <property type="component" value="Chromosome 13"/>
</dbReference>
<reference evidence="1 2" key="2">
    <citation type="journal article" date="2008" name="Nature">
        <title>The Phaeodactylum genome reveals the evolutionary history of diatom genomes.</title>
        <authorList>
            <person name="Bowler C."/>
            <person name="Allen A.E."/>
            <person name="Badger J.H."/>
            <person name="Grimwood J."/>
            <person name="Jabbari K."/>
            <person name="Kuo A."/>
            <person name="Maheswari U."/>
            <person name="Martens C."/>
            <person name="Maumus F."/>
            <person name="Otillar R.P."/>
            <person name="Rayko E."/>
            <person name="Salamov A."/>
            <person name="Vandepoele K."/>
            <person name="Beszteri B."/>
            <person name="Gruber A."/>
            <person name="Heijde M."/>
            <person name="Katinka M."/>
            <person name="Mock T."/>
            <person name="Valentin K."/>
            <person name="Verret F."/>
            <person name="Berges J.A."/>
            <person name="Brownlee C."/>
            <person name="Cadoret J.P."/>
            <person name="Chiovitti A."/>
            <person name="Choi C.J."/>
            <person name="Coesel S."/>
            <person name="De Martino A."/>
            <person name="Detter J.C."/>
            <person name="Durkin C."/>
            <person name="Falciatore A."/>
            <person name="Fournet J."/>
            <person name="Haruta M."/>
            <person name="Huysman M.J."/>
            <person name="Jenkins B.D."/>
            <person name="Jiroutova K."/>
            <person name="Jorgensen R.E."/>
            <person name="Joubert Y."/>
            <person name="Kaplan A."/>
            <person name="Kroger N."/>
            <person name="Kroth P.G."/>
            <person name="La Roche J."/>
            <person name="Lindquist E."/>
            <person name="Lommer M."/>
            <person name="Martin-Jezequel V."/>
            <person name="Lopez P.J."/>
            <person name="Lucas S."/>
            <person name="Mangogna M."/>
            <person name="McGinnis K."/>
            <person name="Medlin L.K."/>
            <person name="Montsant A."/>
            <person name="Oudot-Le Secq M.P."/>
            <person name="Napoli C."/>
            <person name="Obornik M."/>
            <person name="Parker M.S."/>
            <person name="Petit J.L."/>
            <person name="Porcel B.M."/>
            <person name="Poulsen N."/>
            <person name="Robison M."/>
            <person name="Rychlewski L."/>
            <person name="Rynearson T.A."/>
            <person name="Schmutz J."/>
            <person name="Shapiro H."/>
            <person name="Siaut M."/>
            <person name="Stanley M."/>
            <person name="Sussman M.R."/>
            <person name="Taylor A.R."/>
            <person name="Vardi A."/>
            <person name="von Dassow P."/>
            <person name="Vyverman W."/>
            <person name="Willis A."/>
            <person name="Wyrwicz L.S."/>
            <person name="Rokhsar D.S."/>
            <person name="Weissenbach J."/>
            <person name="Armbrust E.V."/>
            <person name="Green B.R."/>
            <person name="Van de Peer Y."/>
            <person name="Grigoriev I.V."/>
        </authorList>
    </citation>
    <scope>NUCLEOTIDE SEQUENCE [LARGE SCALE GENOMIC DNA]</scope>
    <source>
        <strain evidence="1 2">CCMP1335</strain>
    </source>
</reference>
<accession>B8CBS7</accession>
<name>B8CBS7_THAPS</name>
<dbReference type="Gene3D" id="3.40.50.150">
    <property type="entry name" value="Vaccinia Virus protein VP39"/>
    <property type="match status" value="1"/>
</dbReference>
<dbReference type="InterPro" id="IPR029063">
    <property type="entry name" value="SAM-dependent_MTases_sf"/>
</dbReference>